<keyword evidence="3" id="KW-1003">Cell membrane</keyword>
<evidence type="ECO:0000256" key="7">
    <source>
        <dbReference type="ARBA" id="ARBA00023136"/>
    </source>
</evidence>
<gene>
    <name evidence="10" type="ORF">AMOR_01910</name>
</gene>
<feature type="transmembrane region" description="Helical" evidence="9">
    <location>
        <begin position="6"/>
        <end position="26"/>
    </location>
</feature>
<comment type="subcellular location">
    <subcellularLocation>
        <location evidence="1">Cell inner membrane</location>
        <topology evidence="1">Multi-pass membrane protein</topology>
    </subcellularLocation>
</comment>
<keyword evidence="4" id="KW-0997">Cell inner membrane</keyword>
<name>A0ABN6MLP4_9BACT</name>
<dbReference type="Proteomes" id="UP001162891">
    <property type="component" value="Chromosome"/>
</dbReference>
<feature type="transmembrane region" description="Helical" evidence="9">
    <location>
        <begin position="204"/>
        <end position="226"/>
    </location>
</feature>
<keyword evidence="6 9" id="KW-1133">Transmembrane helix</keyword>
<keyword evidence="5 9" id="KW-0812">Transmembrane</keyword>
<evidence type="ECO:0000256" key="9">
    <source>
        <dbReference type="SAM" id="Phobius"/>
    </source>
</evidence>
<evidence type="ECO:0000256" key="2">
    <source>
        <dbReference type="ARBA" id="ARBA00022448"/>
    </source>
</evidence>
<dbReference type="PANTHER" id="PTHR30574">
    <property type="entry name" value="INNER MEMBRANE PROTEIN YEDE"/>
    <property type="match status" value="1"/>
</dbReference>
<evidence type="ECO:0000256" key="6">
    <source>
        <dbReference type="ARBA" id="ARBA00022989"/>
    </source>
</evidence>
<comment type="similarity">
    <text evidence="8">Belongs to the TsuA/YedE (TC 9.B.102) family.</text>
</comment>
<dbReference type="InterPro" id="IPR007272">
    <property type="entry name" value="Sulf_transp_TsuA/YedE"/>
</dbReference>
<evidence type="ECO:0000256" key="5">
    <source>
        <dbReference type="ARBA" id="ARBA00022692"/>
    </source>
</evidence>
<dbReference type="RefSeq" id="WP_248357588.1">
    <property type="nucleotide sequence ID" value="NZ_AP025591.1"/>
</dbReference>
<evidence type="ECO:0000256" key="1">
    <source>
        <dbReference type="ARBA" id="ARBA00004429"/>
    </source>
</evidence>
<feature type="transmembrane region" description="Helical" evidence="9">
    <location>
        <begin position="128"/>
        <end position="148"/>
    </location>
</feature>
<dbReference type="PANTHER" id="PTHR30574:SF1">
    <property type="entry name" value="SULPHUR TRANSPORT DOMAIN-CONTAINING PROTEIN"/>
    <property type="match status" value="1"/>
</dbReference>
<evidence type="ECO:0000256" key="4">
    <source>
        <dbReference type="ARBA" id="ARBA00022519"/>
    </source>
</evidence>
<keyword evidence="11" id="KW-1185">Reference proteome</keyword>
<dbReference type="EMBL" id="AP025591">
    <property type="protein sequence ID" value="BDG01195.1"/>
    <property type="molecule type" value="Genomic_DNA"/>
</dbReference>
<evidence type="ECO:0000256" key="3">
    <source>
        <dbReference type="ARBA" id="ARBA00022475"/>
    </source>
</evidence>
<keyword evidence="7 9" id="KW-0472">Membrane</keyword>
<evidence type="ECO:0000313" key="11">
    <source>
        <dbReference type="Proteomes" id="UP001162891"/>
    </source>
</evidence>
<organism evidence="10 11">
    <name type="scientific">Anaeromyxobacter oryzae</name>
    <dbReference type="NCBI Taxonomy" id="2918170"/>
    <lineage>
        <taxon>Bacteria</taxon>
        <taxon>Pseudomonadati</taxon>
        <taxon>Myxococcota</taxon>
        <taxon>Myxococcia</taxon>
        <taxon>Myxococcales</taxon>
        <taxon>Cystobacterineae</taxon>
        <taxon>Anaeromyxobacteraceae</taxon>
        <taxon>Anaeromyxobacter</taxon>
    </lineage>
</organism>
<evidence type="ECO:0000313" key="10">
    <source>
        <dbReference type="EMBL" id="BDG01195.1"/>
    </source>
</evidence>
<evidence type="ECO:0000256" key="8">
    <source>
        <dbReference type="ARBA" id="ARBA00035655"/>
    </source>
</evidence>
<accession>A0ABN6MLP4</accession>
<feature type="transmembrane region" description="Helical" evidence="9">
    <location>
        <begin position="168"/>
        <end position="192"/>
    </location>
</feature>
<keyword evidence="2" id="KW-0813">Transport</keyword>
<sequence length="228" mass="22186">MTGDFLPWWLAAIGLALVTVGSCVVARRPLGVSGILSRLVNLRAELAADRFRARASDEAALEAALLAATAEAFGPGPTLPDGGLPVLAGEVAEPGAVTPCGAAAAAAPQGCAAGCGAPATTPTVGAHATFLVAVIAGALLFRLAHGSWRPTLDAGPDHARLFGTGARAVAALFGGGVLVGIGTVLSGGCSTGHGLSGCSRMQPAGLAATAAFFATAVATSFVISGVHP</sequence>
<evidence type="ECO:0008006" key="12">
    <source>
        <dbReference type="Google" id="ProtNLM"/>
    </source>
</evidence>
<protein>
    <recommendedName>
        <fullName evidence="12">Sulphur transport domain-containing protein</fullName>
    </recommendedName>
</protein>
<proteinExistence type="inferred from homology"/>
<reference evidence="11" key="1">
    <citation type="journal article" date="2022" name="Int. J. Syst. Evol. Microbiol.">
        <title>Anaeromyxobacter oryzae sp. nov., Anaeromyxobacter diazotrophicus sp. nov. and Anaeromyxobacter paludicola sp. nov., isolated from paddy soils.</title>
        <authorList>
            <person name="Itoh H."/>
            <person name="Xu Z."/>
            <person name="Mise K."/>
            <person name="Masuda Y."/>
            <person name="Ushijima N."/>
            <person name="Hayakawa C."/>
            <person name="Shiratori Y."/>
            <person name="Senoo K."/>
        </authorList>
    </citation>
    <scope>NUCLEOTIDE SEQUENCE [LARGE SCALE GENOMIC DNA]</scope>
    <source>
        <strain evidence="11">Red232</strain>
    </source>
</reference>